<dbReference type="AlphaFoldDB" id="N8YIH5"/>
<organism evidence="1 2">
    <name type="scientific">Acinetobacter bereziniae NIPH 3</name>
    <dbReference type="NCBI Taxonomy" id="1217651"/>
    <lineage>
        <taxon>Bacteria</taxon>
        <taxon>Pseudomonadati</taxon>
        <taxon>Pseudomonadota</taxon>
        <taxon>Gammaproteobacteria</taxon>
        <taxon>Moraxellales</taxon>
        <taxon>Moraxellaceae</taxon>
        <taxon>Acinetobacter</taxon>
    </lineage>
</organism>
<name>N8YIH5_ACIBZ</name>
<reference evidence="1 2" key="1">
    <citation type="submission" date="2013-02" db="EMBL/GenBank/DDBJ databases">
        <title>The Genome Sequence of Acinetobacter bereziniae NIPH 3.</title>
        <authorList>
            <consortium name="The Broad Institute Genome Sequencing Platform"/>
            <consortium name="The Broad Institute Genome Sequencing Center for Infectious Disease"/>
            <person name="Cerqueira G."/>
            <person name="Feldgarden M."/>
            <person name="Courvalin P."/>
            <person name="Perichon B."/>
            <person name="Grillot-Courvalin C."/>
            <person name="Clermont D."/>
            <person name="Rocha E."/>
            <person name="Yoon E.-J."/>
            <person name="Nemec A."/>
            <person name="Walker B."/>
            <person name="Young S.K."/>
            <person name="Zeng Q."/>
            <person name="Gargeya S."/>
            <person name="Fitzgerald M."/>
            <person name="Haas B."/>
            <person name="Abouelleil A."/>
            <person name="Alvarado L."/>
            <person name="Arachchi H.M."/>
            <person name="Berlin A.M."/>
            <person name="Chapman S.B."/>
            <person name="Dewar J."/>
            <person name="Goldberg J."/>
            <person name="Griggs A."/>
            <person name="Gujja S."/>
            <person name="Hansen M."/>
            <person name="Howarth C."/>
            <person name="Imamovic A."/>
            <person name="Larimer J."/>
            <person name="McCowan C."/>
            <person name="Murphy C."/>
            <person name="Neiman D."/>
            <person name="Pearson M."/>
            <person name="Priest M."/>
            <person name="Roberts A."/>
            <person name="Saif S."/>
            <person name="Shea T."/>
            <person name="Sisk P."/>
            <person name="Sykes S."/>
            <person name="Wortman J."/>
            <person name="Nusbaum C."/>
            <person name="Birren B."/>
        </authorList>
    </citation>
    <scope>NUCLEOTIDE SEQUENCE [LARGE SCALE GENOMIC DNA]</scope>
    <source>
        <strain evidence="1 2">NIPH 3</strain>
    </source>
</reference>
<sequence length="562" mass="65663">MERTDLTLYALYILRLNQLKVGDLSPYGHWVLLRFILAFRTHVCSMPLQELADKIGVQHKKLRRVLEELQQSNLITVSYPEQGKRARVRHIRINHEHFFGGVLSNGTINTEYHKMAIGRLKQRLALYPMIERLFDVIQTISTSGLKQESKLDFKSALLLLTLLTYSDQFGIVMGCGSVEIYKTTGLNKQSIYKYFYKLMNSRFIRSRAEGGIRNAFISFKDPIYSLNLSHPFWGAAATYGRFYIIEYPKMHQFEVKRLAFVKHRISEKIKKENLDMEDQNFLCDPISYLFESMPKSRNSFIQYQKAEYDLLSRTVEELSEQDEDYLKLIRFDQLGARELKETVYSYDQGDVLLQCYLEQHCCELYGNEGSVYKQLLQGASVRLEHQGLMALFAGKKYYREVITDTKFDVTFNEESYNKYLLERQLKEIRQASFDRVLMSMLDLIAFNQVYPYLKLSKRFEAQEGKANKNYRVHGMRPAFRILPRGIEQTQYSCIFVPDTKLKDNQYFHGTINLLDQEAFSAESLESISMVSQQIMPLDEELVQYGILSAIRDDKPKSKSSSE</sequence>
<evidence type="ECO:0000313" key="1">
    <source>
        <dbReference type="EMBL" id="ENV21099.1"/>
    </source>
</evidence>
<dbReference type="Proteomes" id="UP000013270">
    <property type="component" value="Unassembled WGS sequence"/>
</dbReference>
<accession>N8YIH5</accession>
<protein>
    <submittedName>
        <fullName evidence="1">Uncharacterized protein</fullName>
    </submittedName>
</protein>
<dbReference type="EMBL" id="APPK01000043">
    <property type="protein sequence ID" value="ENV21099.1"/>
    <property type="molecule type" value="Genomic_DNA"/>
</dbReference>
<dbReference type="HOGENOM" id="CLU_470637_0_0_6"/>
<comment type="caution">
    <text evidence="1">The sequence shown here is derived from an EMBL/GenBank/DDBJ whole genome shotgun (WGS) entry which is preliminary data.</text>
</comment>
<dbReference type="PATRIC" id="fig|1217651.3.peg.2826"/>
<gene>
    <name evidence="1" type="ORF">F963_02864</name>
</gene>
<dbReference type="RefSeq" id="WP_004831402.1">
    <property type="nucleotide sequence ID" value="NZ_KB849468.1"/>
</dbReference>
<proteinExistence type="predicted"/>
<evidence type="ECO:0000313" key="2">
    <source>
        <dbReference type="Proteomes" id="UP000013270"/>
    </source>
</evidence>